<dbReference type="PANTHER" id="PTHR23502:SF132">
    <property type="entry name" value="POLYAMINE TRANSPORTER 2-RELATED"/>
    <property type="match status" value="1"/>
</dbReference>
<dbReference type="RefSeq" id="WP_091932248.1">
    <property type="nucleotide sequence ID" value="NZ_FNCY01000001.1"/>
</dbReference>
<feature type="transmembrane region" description="Helical" evidence="8">
    <location>
        <begin position="79"/>
        <end position="98"/>
    </location>
</feature>
<keyword evidence="7 8" id="KW-0472">Membrane</keyword>
<gene>
    <name evidence="10" type="ORF">SAMN05660652_00253</name>
</gene>
<sequence length="402" mass="42836">MTPPAAGRSTAGIAVLLAALAAVGSFSVDAYLPSLHDIGDAFRASPIEVQQTLTAYLFMFSLMSLWHGAISDAIGRRHVILFSLVVFVLASVGCLFATRIEHLWLLRGMQGFSACAGVVVSRAIVRDIFVGPAAQRLMSHITMMFAIAPAVAPVIGGQLQSTFGWRSIFIFLALMGGALWAACVWRLPETLPLAQRRSLHPIYLAKAYAKTLTSPAFLLATCALACNFGGFFIYIMSAPAFLIRHLGVPETGFLWLFGPAMCGLVCGAWLSGRLAGHLSPKRTIALGYAIMAFAVSINLGISFLLAPGLPWSVLPMPFYTLGMSLTMPSMSLLALDMFPKQRGLAASCQMFLQSLSNSLVAGIAAPAAWSSTHSLAAAMGAFMTVGALCAFLHFRCAHAPER</sequence>
<dbReference type="CDD" id="cd17320">
    <property type="entry name" value="MFS_MdfA_MDR_like"/>
    <property type="match status" value="1"/>
</dbReference>
<comment type="similarity">
    <text evidence="2 8">Belongs to the major facilitator superfamily. Bcr/CmlA family.</text>
</comment>
<feature type="transmembrane region" description="Helical" evidence="8">
    <location>
        <begin position="253"/>
        <end position="272"/>
    </location>
</feature>
<feature type="transmembrane region" description="Helical" evidence="8">
    <location>
        <begin position="137"/>
        <end position="156"/>
    </location>
</feature>
<dbReference type="Gene3D" id="1.20.1720.10">
    <property type="entry name" value="Multidrug resistance protein D"/>
    <property type="match status" value="1"/>
</dbReference>
<dbReference type="OrthoDB" id="9814303at2"/>
<evidence type="ECO:0000256" key="8">
    <source>
        <dbReference type="RuleBase" id="RU365088"/>
    </source>
</evidence>
<evidence type="ECO:0000256" key="7">
    <source>
        <dbReference type="ARBA" id="ARBA00023136"/>
    </source>
</evidence>
<keyword evidence="8" id="KW-0997">Cell inner membrane</keyword>
<feature type="domain" description="Major facilitator superfamily (MFS) profile" evidence="9">
    <location>
        <begin position="13"/>
        <end position="398"/>
    </location>
</feature>
<dbReference type="GO" id="GO:0005886">
    <property type="term" value="C:plasma membrane"/>
    <property type="evidence" value="ECO:0007669"/>
    <property type="project" value="UniProtKB-SubCell"/>
</dbReference>
<reference evidence="10 11" key="1">
    <citation type="submission" date="2016-10" db="EMBL/GenBank/DDBJ databases">
        <authorList>
            <person name="de Groot N.N."/>
        </authorList>
    </citation>
    <scope>NUCLEOTIDE SEQUENCE [LARGE SCALE GENOMIC DNA]</scope>
    <source>
        <strain evidence="10 11">DSM 5885</strain>
    </source>
</reference>
<dbReference type="EMBL" id="FNCY01000001">
    <property type="protein sequence ID" value="SDG61501.1"/>
    <property type="molecule type" value="Genomic_DNA"/>
</dbReference>
<dbReference type="GO" id="GO:1990961">
    <property type="term" value="P:xenobiotic detoxification by transmembrane export across the plasma membrane"/>
    <property type="evidence" value="ECO:0007669"/>
    <property type="project" value="InterPro"/>
</dbReference>
<evidence type="ECO:0000256" key="4">
    <source>
        <dbReference type="ARBA" id="ARBA00022475"/>
    </source>
</evidence>
<feature type="transmembrane region" description="Helical" evidence="8">
    <location>
        <begin position="284"/>
        <end position="306"/>
    </location>
</feature>
<accession>A0A1G7VPJ3</accession>
<feature type="transmembrane region" description="Helical" evidence="8">
    <location>
        <begin position="350"/>
        <end position="369"/>
    </location>
</feature>
<feature type="transmembrane region" description="Helical" evidence="8">
    <location>
        <begin position="168"/>
        <end position="187"/>
    </location>
</feature>
<feature type="transmembrane region" description="Helical" evidence="8">
    <location>
        <begin position="49"/>
        <end position="67"/>
    </location>
</feature>
<dbReference type="Proteomes" id="UP000198607">
    <property type="component" value="Unassembled WGS sequence"/>
</dbReference>
<dbReference type="PANTHER" id="PTHR23502">
    <property type="entry name" value="MAJOR FACILITATOR SUPERFAMILY"/>
    <property type="match status" value="1"/>
</dbReference>
<dbReference type="Pfam" id="PF07690">
    <property type="entry name" value="MFS_1"/>
    <property type="match status" value="1"/>
</dbReference>
<dbReference type="InterPro" id="IPR020846">
    <property type="entry name" value="MFS_dom"/>
</dbReference>
<keyword evidence="5 8" id="KW-0812">Transmembrane</keyword>
<dbReference type="SUPFAM" id="SSF103473">
    <property type="entry name" value="MFS general substrate transporter"/>
    <property type="match status" value="1"/>
</dbReference>
<evidence type="ECO:0000313" key="10">
    <source>
        <dbReference type="EMBL" id="SDG61501.1"/>
    </source>
</evidence>
<dbReference type="GO" id="GO:0042910">
    <property type="term" value="F:xenobiotic transmembrane transporter activity"/>
    <property type="evidence" value="ECO:0007669"/>
    <property type="project" value="InterPro"/>
</dbReference>
<comment type="subcellular location">
    <subcellularLocation>
        <location evidence="8">Cell inner membrane</location>
        <topology evidence="8">Multi-pass membrane protein</topology>
    </subcellularLocation>
    <subcellularLocation>
        <location evidence="1">Cell membrane</location>
        <topology evidence="1">Multi-pass membrane protein</topology>
    </subcellularLocation>
</comment>
<comment type="caution">
    <text evidence="8">Lacks conserved residue(s) required for the propagation of feature annotation.</text>
</comment>
<evidence type="ECO:0000256" key="5">
    <source>
        <dbReference type="ARBA" id="ARBA00022692"/>
    </source>
</evidence>
<evidence type="ECO:0000256" key="1">
    <source>
        <dbReference type="ARBA" id="ARBA00004651"/>
    </source>
</evidence>
<keyword evidence="3 8" id="KW-0813">Transport</keyword>
<evidence type="ECO:0000313" key="11">
    <source>
        <dbReference type="Proteomes" id="UP000198607"/>
    </source>
</evidence>
<evidence type="ECO:0000259" key="9">
    <source>
        <dbReference type="PROSITE" id="PS50850"/>
    </source>
</evidence>
<feature type="transmembrane region" description="Helical" evidence="8">
    <location>
        <begin position="375"/>
        <end position="394"/>
    </location>
</feature>
<dbReference type="InterPro" id="IPR004812">
    <property type="entry name" value="Efflux_drug-R_Bcr/CmlA"/>
</dbReference>
<organism evidence="10 11">
    <name type="scientific">Propionivibrio dicarboxylicus</name>
    <dbReference type="NCBI Taxonomy" id="83767"/>
    <lineage>
        <taxon>Bacteria</taxon>
        <taxon>Pseudomonadati</taxon>
        <taxon>Pseudomonadota</taxon>
        <taxon>Betaproteobacteria</taxon>
        <taxon>Rhodocyclales</taxon>
        <taxon>Rhodocyclaceae</taxon>
        <taxon>Propionivibrio</taxon>
    </lineage>
</organism>
<keyword evidence="6 8" id="KW-1133">Transmembrane helix</keyword>
<dbReference type="NCBIfam" id="TIGR00710">
    <property type="entry name" value="efflux_Bcr_CflA"/>
    <property type="match status" value="1"/>
</dbReference>
<protein>
    <recommendedName>
        <fullName evidence="8">Bcr/CflA family efflux transporter</fullName>
    </recommendedName>
</protein>
<proteinExistence type="inferred from homology"/>
<dbReference type="PROSITE" id="PS50850">
    <property type="entry name" value="MFS"/>
    <property type="match status" value="1"/>
</dbReference>
<dbReference type="STRING" id="83767.SAMN05660652_00253"/>
<evidence type="ECO:0000256" key="3">
    <source>
        <dbReference type="ARBA" id="ARBA00022448"/>
    </source>
</evidence>
<feature type="transmembrane region" description="Helical" evidence="8">
    <location>
        <begin position="104"/>
        <end position="125"/>
    </location>
</feature>
<keyword evidence="11" id="KW-1185">Reference proteome</keyword>
<dbReference type="InterPro" id="IPR036259">
    <property type="entry name" value="MFS_trans_sf"/>
</dbReference>
<evidence type="ECO:0000256" key="2">
    <source>
        <dbReference type="ARBA" id="ARBA00006236"/>
    </source>
</evidence>
<name>A0A1G7VPJ3_9RHOO</name>
<feature type="transmembrane region" description="Helical" evidence="8">
    <location>
        <begin position="318"/>
        <end position="338"/>
    </location>
</feature>
<evidence type="ECO:0000256" key="6">
    <source>
        <dbReference type="ARBA" id="ARBA00022989"/>
    </source>
</evidence>
<dbReference type="AlphaFoldDB" id="A0A1G7VPJ3"/>
<keyword evidence="4" id="KW-1003">Cell membrane</keyword>
<dbReference type="GO" id="GO:0015385">
    <property type="term" value="F:sodium:proton antiporter activity"/>
    <property type="evidence" value="ECO:0007669"/>
    <property type="project" value="TreeGrafter"/>
</dbReference>
<dbReference type="InterPro" id="IPR011701">
    <property type="entry name" value="MFS"/>
</dbReference>
<feature type="transmembrane region" description="Helical" evidence="8">
    <location>
        <begin position="216"/>
        <end position="241"/>
    </location>
</feature>